<name>A0ACC2Q250_9NEOP</name>
<keyword evidence="2" id="KW-1185">Reference proteome</keyword>
<accession>A0ACC2Q250</accession>
<sequence>MFNLNSNSRLKKDCCVKLVETTRLYLLDKSIVWPKLLVKNCGTRPEPARLSDFDVQHKTPVVRKQFRIPVAFYGGRHTATMLPGGGIGPECMCHVQEIFNQGVEFLAACVS</sequence>
<evidence type="ECO:0000313" key="2">
    <source>
        <dbReference type="Proteomes" id="UP001231649"/>
    </source>
</evidence>
<comment type="caution">
    <text evidence="1">The sequence shown here is derived from an EMBL/GenBank/DDBJ whole genome shotgun (WGS) entry which is preliminary data.</text>
</comment>
<organism evidence="1 2">
    <name type="scientific">Mythimna loreyi</name>
    <dbReference type="NCBI Taxonomy" id="667449"/>
    <lineage>
        <taxon>Eukaryota</taxon>
        <taxon>Metazoa</taxon>
        <taxon>Ecdysozoa</taxon>
        <taxon>Arthropoda</taxon>
        <taxon>Hexapoda</taxon>
        <taxon>Insecta</taxon>
        <taxon>Pterygota</taxon>
        <taxon>Neoptera</taxon>
        <taxon>Endopterygota</taxon>
        <taxon>Lepidoptera</taxon>
        <taxon>Glossata</taxon>
        <taxon>Ditrysia</taxon>
        <taxon>Noctuoidea</taxon>
        <taxon>Noctuidae</taxon>
        <taxon>Noctuinae</taxon>
        <taxon>Hadenini</taxon>
        <taxon>Mythimna</taxon>
    </lineage>
</organism>
<dbReference type="EMBL" id="CM056804">
    <property type="protein sequence ID" value="KAJ8706298.1"/>
    <property type="molecule type" value="Genomic_DNA"/>
</dbReference>
<dbReference type="Proteomes" id="UP001231649">
    <property type="component" value="Chromosome 28"/>
</dbReference>
<reference evidence="1" key="1">
    <citation type="submission" date="2023-03" db="EMBL/GenBank/DDBJ databases">
        <title>Chromosome-level genomes of two armyworms, Mythimna separata and Mythimna loreyi, provide insights into the biosynthesis and reception of sex pheromones.</title>
        <authorList>
            <person name="Zhao H."/>
        </authorList>
    </citation>
    <scope>NUCLEOTIDE SEQUENCE</scope>
    <source>
        <strain evidence="1">BeijingLab</strain>
    </source>
</reference>
<gene>
    <name evidence="1" type="ORF">PYW08_010924</name>
</gene>
<protein>
    <submittedName>
        <fullName evidence="1">Uncharacterized protein</fullName>
    </submittedName>
</protein>
<evidence type="ECO:0000313" key="1">
    <source>
        <dbReference type="EMBL" id="KAJ8706298.1"/>
    </source>
</evidence>
<proteinExistence type="predicted"/>